<dbReference type="PRINTS" id="PR00119">
    <property type="entry name" value="CATATPASE"/>
</dbReference>
<feature type="compositionally biased region" description="Basic and acidic residues" evidence="17">
    <location>
        <begin position="1529"/>
        <end position="1540"/>
    </location>
</feature>
<feature type="domain" description="Cation-transporting P-type ATPase N-terminal" evidence="18">
    <location>
        <begin position="459"/>
        <end position="534"/>
    </location>
</feature>
<evidence type="ECO:0000313" key="19">
    <source>
        <dbReference type="EMBL" id="KAK2077748.1"/>
    </source>
</evidence>
<dbReference type="SUPFAM" id="SSF81665">
    <property type="entry name" value="Calcium ATPase, transmembrane domain M"/>
    <property type="match status" value="1"/>
</dbReference>
<feature type="transmembrane region" description="Helical" evidence="16">
    <location>
        <begin position="1395"/>
        <end position="1414"/>
    </location>
</feature>
<dbReference type="EMBL" id="JASFZW010000006">
    <property type="protein sequence ID" value="KAK2077748.1"/>
    <property type="molecule type" value="Genomic_DNA"/>
</dbReference>
<comment type="caution">
    <text evidence="16">Lacks conserved residue(s) required for the propagation of feature annotation.</text>
</comment>
<comment type="subcellular location">
    <subcellularLocation>
        <location evidence="1">Endomembrane system</location>
        <topology evidence="1">Multi-pass membrane protein</topology>
    </subcellularLocation>
    <subcellularLocation>
        <location evidence="16">Membrane</location>
        <topology evidence="16">Multi-pass membrane protein</topology>
    </subcellularLocation>
</comment>
<dbReference type="GO" id="GO:0005524">
    <property type="term" value="F:ATP binding"/>
    <property type="evidence" value="ECO:0007669"/>
    <property type="project" value="UniProtKB-KW"/>
</dbReference>
<feature type="transmembrane region" description="Helical" evidence="16">
    <location>
        <begin position="696"/>
        <end position="720"/>
    </location>
</feature>
<feature type="compositionally biased region" description="Basic and acidic residues" evidence="17">
    <location>
        <begin position="1493"/>
        <end position="1502"/>
    </location>
</feature>
<dbReference type="Pfam" id="PF00689">
    <property type="entry name" value="Cation_ATPase_C"/>
    <property type="match status" value="1"/>
</dbReference>
<evidence type="ECO:0000256" key="4">
    <source>
        <dbReference type="ARBA" id="ARBA00022568"/>
    </source>
</evidence>
<dbReference type="InterPro" id="IPR006408">
    <property type="entry name" value="P-type_ATPase_IIB"/>
</dbReference>
<keyword evidence="7 16" id="KW-0547">Nucleotide-binding</keyword>
<keyword evidence="9 16" id="KW-0067">ATP-binding</keyword>
<keyword evidence="14 16" id="KW-0472">Membrane</keyword>
<evidence type="ECO:0000256" key="14">
    <source>
        <dbReference type="ARBA" id="ARBA00023136"/>
    </source>
</evidence>
<evidence type="ECO:0000256" key="12">
    <source>
        <dbReference type="ARBA" id="ARBA00022989"/>
    </source>
</evidence>
<evidence type="ECO:0000256" key="13">
    <source>
        <dbReference type="ARBA" id="ARBA00023065"/>
    </source>
</evidence>
<dbReference type="Pfam" id="PF08282">
    <property type="entry name" value="Hydrolase_3"/>
    <property type="match status" value="1"/>
</dbReference>
<dbReference type="Gene3D" id="2.70.150.10">
    <property type="entry name" value="Calcium-transporting ATPase, cytoplasmic transduction domain A"/>
    <property type="match status" value="1"/>
</dbReference>
<dbReference type="InterPro" id="IPR036412">
    <property type="entry name" value="HAD-like_sf"/>
</dbReference>
<comment type="similarity">
    <text evidence="2 16">Belongs to the cation transport ATPase (P-type) (TC 3.A.3) family. Type IIB subfamily.</text>
</comment>
<keyword evidence="5 16" id="KW-0812">Transmembrane</keyword>
<dbReference type="GO" id="GO:0046872">
    <property type="term" value="F:metal ion binding"/>
    <property type="evidence" value="ECO:0007669"/>
    <property type="project" value="UniProtKB-KW"/>
</dbReference>
<dbReference type="EC" id="7.2.2.10" evidence="16"/>
<keyword evidence="10" id="KW-0460">Magnesium</keyword>
<dbReference type="PRINTS" id="PR00120">
    <property type="entry name" value="HATPASE"/>
</dbReference>
<dbReference type="InterPro" id="IPR018303">
    <property type="entry name" value="ATPase_P-typ_P_site"/>
</dbReference>
<evidence type="ECO:0000256" key="10">
    <source>
        <dbReference type="ARBA" id="ARBA00022842"/>
    </source>
</evidence>
<keyword evidence="12 16" id="KW-1133">Transmembrane helix</keyword>
<keyword evidence="11" id="KW-1278">Translocase</keyword>
<evidence type="ECO:0000256" key="1">
    <source>
        <dbReference type="ARBA" id="ARBA00004127"/>
    </source>
</evidence>
<dbReference type="Gene3D" id="3.40.1110.10">
    <property type="entry name" value="Calcium-transporting ATPase, cytoplasmic domain N"/>
    <property type="match status" value="1"/>
</dbReference>
<feature type="transmembrane region" description="Helical" evidence="16">
    <location>
        <begin position="549"/>
        <end position="567"/>
    </location>
</feature>
<keyword evidence="13 16" id="KW-0406">Ion transport</keyword>
<dbReference type="SUPFAM" id="SSF81660">
    <property type="entry name" value="Metal cation-transporting ATPase, ATP-binding domain N"/>
    <property type="match status" value="1"/>
</dbReference>
<proteinExistence type="inferred from homology"/>
<evidence type="ECO:0000256" key="11">
    <source>
        <dbReference type="ARBA" id="ARBA00022967"/>
    </source>
</evidence>
<evidence type="ECO:0000259" key="18">
    <source>
        <dbReference type="SMART" id="SM00831"/>
    </source>
</evidence>
<dbReference type="FunFam" id="3.40.50.1000:FF:000018">
    <property type="entry name" value="Calcium-transporting ATPase"/>
    <property type="match status" value="1"/>
</dbReference>
<feature type="region of interest" description="Disordered" evidence="17">
    <location>
        <begin position="1493"/>
        <end position="1540"/>
    </location>
</feature>
<name>A0AAD9ML98_PROWI</name>
<dbReference type="SFLD" id="SFLDS00003">
    <property type="entry name" value="Haloacid_Dehalogenase"/>
    <property type="match status" value="1"/>
</dbReference>
<dbReference type="GO" id="GO:0005886">
    <property type="term" value="C:plasma membrane"/>
    <property type="evidence" value="ECO:0007669"/>
    <property type="project" value="TreeGrafter"/>
</dbReference>
<dbReference type="GO" id="GO:0012505">
    <property type="term" value="C:endomembrane system"/>
    <property type="evidence" value="ECO:0007669"/>
    <property type="project" value="UniProtKB-SubCell"/>
</dbReference>
<feature type="transmembrane region" description="Helical" evidence="16">
    <location>
        <begin position="1161"/>
        <end position="1181"/>
    </location>
</feature>
<keyword evidence="8 16" id="KW-0106">Calcium</keyword>
<dbReference type="Pfam" id="PF13246">
    <property type="entry name" value="Cation_ATPase"/>
    <property type="match status" value="1"/>
</dbReference>
<dbReference type="SUPFAM" id="SSF81653">
    <property type="entry name" value="Calcium ATPase, transduction domain A"/>
    <property type="match status" value="1"/>
</dbReference>
<dbReference type="Pfam" id="PF00690">
    <property type="entry name" value="Cation_ATPase_N"/>
    <property type="match status" value="1"/>
</dbReference>
<dbReference type="InterPro" id="IPR023214">
    <property type="entry name" value="HAD_sf"/>
</dbReference>
<gene>
    <name evidence="19" type="ORF">QBZ16_004595</name>
</gene>
<feature type="transmembrane region" description="Helical" evidence="16">
    <location>
        <begin position="1193"/>
        <end position="1210"/>
    </location>
</feature>
<dbReference type="NCBIfam" id="TIGR01517">
    <property type="entry name" value="ATPase-IIB_Ca"/>
    <property type="match status" value="1"/>
</dbReference>
<keyword evidence="6" id="KW-0479">Metal-binding</keyword>
<reference evidence="19" key="1">
    <citation type="submission" date="2021-01" db="EMBL/GenBank/DDBJ databases">
        <authorList>
            <person name="Eckstrom K.M.E."/>
        </authorList>
    </citation>
    <scope>NUCLEOTIDE SEQUENCE</scope>
    <source>
        <strain evidence="19">UVCC 0001</strain>
    </source>
</reference>
<dbReference type="InterPro" id="IPR004014">
    <property type="entry name" value="ATPase_P-typ_cation-transptr_N"/>
</dbReference>
<evidence type="ECO:0000313" key="20">
    <source>
        <dbReference type="Proteomes" id="UP001255856"/>
    </source>
</evidence>
<dbReference type="InterPro" id="IPR008250">
    <property type="entry name" value="ATPase_P-typ_transduc_dom_A_sf"/>
</dbReference>
<accession>A0AAD9ML98</accession>
<evidence type="ECO:0000256" key="16">
    <source>
        <dbReference type="RuleBase" id="RU361146"/>
    </source>
</evidence>
<dbReference type="Pfam" id="PF00122">
    <property type="entry name" value="E1-E2_ATPase"/>
    <property type="match status" value="1"/>
</dbReference>
<dbReference type="InterPro" id="IPR059000">
    <property type="entry name" value="ATPase_P-type_domA"/>
</dbReference>
<comment type="catalytic activity">
    <reaction evidence="15 16">
        <text>Ca(2+)(in) + ATP + H2O = Ca(2+)(out) + ADP + phosphate + H(+)</text>
        <dbReference type="Rhea" id="RHEA:18105"/>
        <dbReference type="ChEBI" id="CHEBI:15377"/>
        <dbReference type="ChEBI" id="CHEBI:15378"/>
        <dbReference type="ChEBI" id="CHEBI:29108"/>
        <dbReference type="ChEBI" id="CHEBI:30616"/>
        <dbReference type="ChEBI" id="CHEBI:43474"/>
        <dbReference type="ChEBI" id="CHEBI:456216"/>
        <dbReference type="EC" id="7.2.2.10"/>
    </reaction>
</comment>
<dbReference type="InterPro" id="IPR023299">
    <property type="entry name" value="ATPase_P-typ_cyto_dom_N"/>
</dbReference>
<evidence type="ECO:0000256" key="2">
    <source>
        <dbReference type="ARBA" id="ARBA00006124"/>
    </source>
</evidence>
<evidence type="ECO:0000256" key="9">
    <source>
        <dbReference type="ARBA" id="ARBA00022840"/>
    </source>
</evidence>
<dbReference type="SFLD" id="SFLDF00027">
    <property type="entry name" value="p-type_atpase"/>
    <property type="match status" value="1"/>
</dbReference>
<keyword evidence="20" id="KW-1185">Reference proteome</keyword>
<dbReference type="InterPro" id="IPR023298">
    <property type="entry name" value="ATPase_P-typ_TM_dom_sf"/>
</dbReference>
<dbReference type="SMART" id="SM00831">
    <property type="entry name" value="Cation_ATPase_N"/>
    <property type="match status" value="1"/>
</dbReference>
<dbReference type="InterPro" id="IPR006068">
    <property type="entry name" value="ATPase_P-typ_cation-transptr_C"/>
</dbReference>
<dbReference type="SUPFAM" id="SSF56784">
    <property type="entry name" value="HAD-like"/>
    <property type="match status" value="1"/>
</dbReference>
<organism evidence="19 20">
    <name type="scientific">Prototheca wickerhamii</name>
    <dbReference type="NCBI Taxonomy" id="3111"/>
    <lineage>
        <taxon>Eukaryota</taxon>
        <taxon>Viridiplantae</taxon>
        <taxon>Chlorophyta</taxon>
        <taxon>core chlorophytes</taxon>
        <taxon>Trebouxiophyceae</taxon>
        <taxon>Chlorellales</taxon>
        <taxon>Chlorellaceae</taxon>
        <taxon>Prototheca</taxon>
    </lineage>
</organism>
<dbReference type="Gene3D" id="1.20.1110.10">
    <property type="entry name" value="Calcium-transporting ATPase, transmembrane domain"/>
    <property type="match status" value="1"/>
</dbReference>
<keyword evidence="4 16" id="KW-0109">Calcium transport</keyword>
<evidence type="ECO:0000256" key="17">
    <source>
        <dbReference type="SAM" id="MobiDB-lite"/>
    </source>
</evidence>
<comment type="caution">
    <text evidence="19">The sequence shown here is derived from an EMBL/GenBank/DDBJ whole genome shotgun (WGS) entry which is preliminary data.</text>
</comment>
<sequence length="1540" mass="165962">MQCLGLCAAASEDSMYDERCATLADALRSHAASCQTSSAVRGVAAAVRARPASEGAAWVLATLLDGLGTCEDVDLLATLAEPVADVAQARGTRRRVAEPLAALRGVAERAIREGQPLATRACGLAGLRLHGAKLPLSPEILLCMVDLALQQALAEGAARGQAALTTRAVMTSAAAAFQAHPALADDALARAGLDAALRQPAGAGPAPWDALFMTCVLLLSAVADAGAAVTLGSRQRRAARTLAALADLQFCVMDLSQYPVLVRGALSTLGQPDGGASAAELFASRALAGPALERLEVWGAPAPLVARWTFALTLLPSVLSGGASEGEAASSQSEPAALAAAPGVLACLQLSPLASRAAAAVPPLLATLALEHLEPWAHALFRALAGCWERAGVRDSLPSPDDKRSFMEAILTAWHRLPPTLVIEFENAKGALEGSEPFGINPETLNALNEEKNEELVAKLGGIKGLLDLVRVDPKDGVDLEGPLGVEARRARFGTNALKQTPPKKFLSLWLKALKSPILIILIVAAIITTVIGTAVQSSREEHAYSEGIAIWIAVALVSLITAGTDWQKDRQMQALNARKSEIEVKVIRGGEQLTCFNHEVVVGDVLLLFTGDKVVADGYCLESNLMVLDEASLTGEPDPVKKDASDPWLRSGTQVTEGSGRMLVLAVGDESEWGKTMALIRVKPVKTPLQVKLDVLVIAMGKLGVTVAVLAFIALMIRWIVDSGGWPWSDFVEGPIGYFIYAVTIIVVTIPEGLPLAVTIALASTMHAMLRDHNFVRVLVACETMGGATTICSDKTGTLTENRMTVVDGWFGGAGTDGLPAWEDLPAGLRDTLVENIALNSTAFLIEGEHGAVDFVGNRTECALLMLARGWGQNYKTLRDTLHPHVEQVYDFTSARKMSSVLMVPRPEGGAGQPEETHRLLLVKGASEMVLARSAEVVWADGSKRPITDELRAELTRTITGMASRGLRTLCLAMRDVDPTQHEDLSTSAPESELTLLCVVGIKDPVRAEVPEAVRTCQEAGIVVRMVTGDNIHTASHIARECGILTEGGLSMEGPEFRAMSEERRLEIVPHLQVLARSTPHDKHVLVHTLKVLQQVVAVTGDGTNDAPALKESDVGLAMGIAGTEVAKDAADIVILDDNFTSIVKAVLWGRNVFANIRKFLQFQLTVSFVALLVTFIPAVSVGHLPLNVLQLLWVNLVINSFAALAFAYERPGPELMEAKPQGRAAPLVTRVMAKNIVVQGCYQIFWLFLIFYGLPRQFSAFHVPSECEYYATSTDLCCYAASPDACLQANGGPYLPGETPLCSISLEGSCSLEEPTPAAFCDGSEEECSRYQQMQGLWESTEDAYLEAEENAQDETNTIVFNTFMFLQTFNFINSRMLRDEYNVFRGIHRAPLFVIIISIITGLQYVIVRYLDGIFHTINPSGLAWGMSVLIGLGGLPLALLAKYVCRNWFPIHEPTEEEIALKLERLQDPKFKYRRHWWQWLRPPPPKDVRRAWREERRERKRLSMGSSALDKSDNDAPSAPASHAGDRDDRPSPSP</sequence>
<comment type="function">
    <text evidence="16">Catalyzes the hydrolysis of ATP coupled with the transport of calcium.</text>
</comment>
<dbReference type="NCBIfam" id="TIGR01494">
    <property type="entry name" value="ATPase_P-type"/>
    <property type="match status" value="2"/>
</dbReference>
<dbReference type="GO" id="GO:0005388">
    <property type="term" value="F:P-type calcium transporter activity"/>
    <property type="evidence" value="ECO:0007669"/>
    <property type="project" value="UniProtKB-EC"/>
</dbReference>
<dbReference type="Gene3D" id="3.40.50.1000">
    <property type="entry name" value="HAD superfamily/HAD-like"/>
    <property type="match status" value="1"/>
</dbReference>
<feature type="transmembrane region" description="Helical" evidence="16">
    <location>
        <begin position="740"/>
        <end position="764"/>
    </location>
</feature>
<evidence type="ECO:0000256" key="3">
    <source>
        <dbReference type="ARBA" id="ARBA00022448"/>
    </source>
</evidence>
<dbReference type="SFLD" id="SFLDG00002">
    <property type="entry name" value="C1.7:_P-type_atpase_like"/>
    <property type="match status" value="1"/>
</dbReference>
<dbReference type="InterPro" id="IPR001757">
    <property type="entry name" value="P_typ_ATPase"/>
</dbReference>
<evidence type="ECO:0000256" key="7">
    <source>
        <dbReference type="ARBA" id="ARBA00022741"/>
    </source>
</evidence>
<evidence type="ECO:0000256" key="5">
    <source>
        <dbReference type="ARBA" id="ARBA00022692"/>
    </source>
</evidence>
<evidence type="ECO:0000256" key="8">
    <source>
        <dbReference type="ARBA" id="ARBA00022837"/>
    </source>
</evidence>
<feature type="transmembrane region" description="Helical" evidence="16">
    <location>
        <begin position="1426"/>
        <end position="1445"/>
    </location>
</feature>
<dbReference type="PANTHER" id="PTHR24093">
    <property type="entry name" value="CATION TRANSPORTING ATPASE"/>
    <property type="match status" value="1"/>
</dbReference>
<evidence type="ECO:0000256" key="15">
    <source>
        <dbReference type="ARBA" id="ARBA00048694"/>
    </source>
</evidence>
<dbReference type="PANTHER" id="PTHR24093:SF369">
    <property type="entry name" value="CALCIUM-TRANSPORTING ATPASE"/>
    <property type="match status" value="1"/>
</dbReference>
<protein>
    <recommendedName>
        <fullName evidence="16">Calcium-transporting ATPase</fullName>
        <ecNumber evidence="16">7.2.2.10</ecNumber>
    </recommendedName>
</protein>
<evidence type="ECO:0000256" key="6">
    <source>
        <dbReference type="ARBA" id="ARBA00022723"/>
    </source>
</evidence>
<keyword evidence="3 16" id="KW-0813">Transport</keyword>
<feature type="transmembrane region" description="Helical" evidence="16">
    <location>
        <begin position="210"/>
        <end position="231"/>
    </location>
</feature>
<dbReference type="GO" id="GO:0016887">
    <property type="term" value="F:ATP hydrolysis activity"/>
    <property type="evidence" value="ECO:0007669"/>
    <property type="project" value="InterPro"/>
</dbReference>
<dbReference type="InterPro" id="IPR044492">
    <property type="entry name" value="P_typ_ATPase_HD_dom"/>
</dbReference>
<feature type="transmembrane region" description="Helical" evidence="16">
    <location>
        <begin position="518"/>
        <end position="537"/>
    </location>
</feature>
<dbReference type="PROSITE" id="PS00154">
    <property type="entry name" value="ATPASE_E1_E2"/>
    <property type="match status" value="1"/>
</dbReference>
<dbReference type="Proteomes" id="UP001255856">
    <property type="component" value="Unassembled WGS sequence"/>
</dbReference>